<dbReference type="Gene3D" id="3.30.1330.100">
    <property type="entry name" value="CofE-like"/>
    <property type="match status" value="2"/>
</dbReference>
<organism evidence="9 10">
    <name type="scientific">Rudaeicoccus suwonensis</name>
    <dbReference type="NCBI Taxonomy" id="657409"/>
    <lineage>
        <taxon>Bacteria</taxon>
        <taxon>Bacillati</taxon>
        <taxon>Actinomycetota</taxon>
        <taxon>Actinomycetes</taxon>
        <taxon>Micrococcales</taxon>
        <taxon>Dermacoccaceae</taxon>
        <taxon>Rudaeicoccus</taxon>
    </lineage>
</organism>
<reference evidence="9 10" key="1">
    <citation type="submission" date="2019-06" db="EMBL/GenBank/DDBJ databases">
        <title>Sequencing the genomes of 1000 actinobacteria strains.</title>
        <authorList>
            <person name="Klenk H.-P."/>
        </authorList>
    </citation>
    <scope>NUCLEOTIDE SEQUENCE [LARGE SCALE GENOMIC DNA]</scope>
    <source>
        <strain evidence="9 10">DSM 19560</strain>
    </source>
</reference>
<dbReference type="InterPro" id="IPR002847">
    <property type="entry name" value="F420-0_gamma-glut_ligase-dom"/>
</dbReference>
<evidence type="ECO:0000259" key="8">
    <source>
        <dbReference type="Pfam" id="PF01996"/>
    </source>
</evidence>
<dbReference type="Proteomes" id="UP000318297">
    <property type="component" value="Unassembled WGS sequence"/>
</dbReference>
<evidence type="ECO:0000256" key="4">
    <source>
        <dbReference type="ARBA" id="ARBA00022842"/>
    </source>
</evidence>
<evidence type="ECO:0000256" key="3">
    <source>
        <dbReference type="ARBA" id="ARBA00022741"/>
    </source>
</evidence>
<keyword evidence="5" id="KW-0630">Potassium</keyword>
<dbReference type="EMBL" id="VIVQ01000001">
    <property type="protein sequence ID" value="TWE12128.1"/>
    <property type="molecule type" value="Genomic_DNA"/>
</dbReference>
<evidence type="ECO:0000256" key="7">
    <source>
        <dbReference type="ARBA" id="ARBA00023211"/>
    </source>
</evidence>
<keyword evidence="7" id="KW-0464">Manganese</keyword>
<name>A0A561E921_9MICO</name>
<evidence type="ECO:0000313" key="10">
    <source>
        <dbReference type="Proteomes" id="UP000318297"/>
    </source>
</evidence>
<keyword evidence="10" id="KW-1185">Reference proteome</keyword>
<keyword evidence="3" id="KW-0547">Nucleotide-binding</keyword>
<keyword evidence="6" id="KW-0342">GTP-binding</keyword>
<dbReference type="InterPro" id="IPR008225">
    <property type="entry name" value="F420-0_g-glutamyl_ligase"/>
</dbReference>
<accession>A0A561E921</accession>
<evidence type="ECO:0000256" key="2">
    <source>
        <dbReference type="ARBA" id="ARBA00022723"/>
    </source>
</evidence>
<dbReference type="PANTHER" id="PTHR47917">
    <property type="match status" value="1"/>
</dbReference>
<dbReference type="SUPFAM" id="SSF144010">
    <property type="entry name" value="CofE-like"/>
    <property type="match status" value="1"/>
</dbReference>
<proteinExistence type="predicted"/>
<evidence type="ECO:0000256" key="6">
    <source>
        <dbReference type="ARBA" id="ARBA00023134"/>
    </source>
</evidence>
<evidence type="ECO:0000256" key="1">
    <source>
        <dbReference type="ARBA" id="ARBA00022598"/>
    </source>
</evidence>
<dbReference type="OrthoDB" id="9788295at2"/>
<keyword evidence="1 9" id="KW-0436">Ligase</keyword>
<dbReference type="Pfam" id="PF01996">
    <property type="entry name" value="F420_ligase"/>
    <property type="match status" value="1"/>
</dbReference>
<keyword evidence="4" id="KW-0460">Magnesium</keyword>
<dbReference type="NCBIfam" id="TIGR01916">
    <property type="entry name" value="F420_cofE"/>
    <property type="match status" value="1"/>
</dbReference>
<dbReference type="Gene3D" id="3.90.1660.10">
    <property type="entry name" value="CofE-like domain"/>
    <property type="match status" value="1"/>
</dbReference>
<protein>
    <submittedName>
        <fullName evidence="9">Coenzyme F420-0:L-glutamate ligase/coenzyme F420-1:gamma-L-glutamate ligase</fullName>
    </submittedName>
</protein>
<sequence>MIQIVPVAGIPEVTAGADLPRLISASLRAGGVALDDGDIVVVTSKIVSKALGLQADSSDRANLVLQESSAVVSERMTPTAPTRIVASLAGPVMAGAGIDASNAGDDALLLLPRDPDAEAETLRAALCKEWSCSVGVLLSDTSGRPWRAGVTDFALGIAGVAAVEDLRGHPDSLGRDLAVTVRNLADEICAAADLAKGKLNRVPVAIVRGLADLVGSTPLSARELVRTGPTDWFGLGRAEAVRAALGVLPGSDLAMQVGIESVLPESVEDRASRALSVALVSEGDDAISVSLSTGERGCFAEAGAGDCVIRLQAEDPVILGRVWARAEVALHGERLVCRAERTAAHEVTLVVSAAGVSES</sequence>
<evidence type="ECO:0000256" key="5">
    <source>
        <dbReference type="ARBA" id="ARBA00022958"/>
    </source>
</evidence>
<dbReference type="AlphaFoldDB" id="A0A561E921"/>
<dbReference type="GO" id="GO:0046872">
    <property type="term" value="F:metal ion binding"/>
    <property type="evidence" value="ECO:0007669"/>
    <property type="project" value="UniProtKB-KW"/>
</dbReference>
<dbReference type="GO" id="GO:0052618">
    <property type="term" value="F:coenzyme F420-0:L-glutamate ligase activity"/>
    <property type="evidence" value="ECO:0007669"/>
    <property type="project" value="TreeGrafter"/>
</dbReference>
<dbReference type="GO" id="GO:0005525">
    <property type="term" value="F:GTP binding"/>
    <property type="evidence" value="ECO:0007669"/>
    <property type="project" value="UniProtKB-KW"/>
</dbReference>
<evidence type="ECO:0000313" key="9">
    <source>
        <dbReference type="EMBL" id="TWE12128.1"/>
    </source>
</evidence>
<gene>
    <name evidence="9" type="ORF">BKA23_0924</name>
</gene>
<dbReference type="PANTHER" id="PTHR47917:SF1">
    <property type="entry name" value="COENZYME F420:L-GLUTAMATE LIGASE"/>
    <property type="match status" value="1"/>
</dbReference>
<feature type="domain" description="Coenzyme F420:L-glutamate ligase-like" evidence="8">
    <location>
        <begin position="10"/>
        <end position="209"/>
    </location>
</feature>
<dbReference type="RefSeq" id="WP_145225884.1">
    <property type="nucleotide sequence ID" value="NZ_VIVQ01000001.1"/>
</dbReference>
<keyword evidence="2" id="KW-0479">Metal-binding</keyword>
<comment type="caution">
    <text evidence="9">The sequence shown here is derived from an EMBL/GenBank/DDBJ whole genome shotgun (WGS) entry which is preliminary data.</text>
</comment>